<feature type="transmembrane region" description="Helical" evidence="8">
    <location>
        <begin position="169"/>
        <end position="186"/>
    </location>
</feature>
<feature type="transmembrane region" description="Helical" evidence="8">
    <location>
        <begin position="326"/>
        <end position="346"/>
    </location>
</feature>
<dbReference type="CDD" id="cd21106">
    <property type="entry name" value="TM6SF1-like"/>
    <property type="match status" value="1"/>
</dbReference>
<keyword evidence="12" id="KW-1185">Reference proteome</keyword>
<evidence type="ECO:0000256" key="1">
    <source>
        <dbReference type="ARBA" id="ARBA00004127"/>
    </source>
</evidence>
<feature type="transmembrane region" description="Helical" evidence="8">
    <location>
        <begin position="34"/>
        <end position="53"/>
    </location>
</feature>
<keyword evidence="5 7" id="KW-0472">Membrane</keyword>
<organism evidence="11 12">
    <name type="scientific">Lymnaea stagnalis</name>
    <name type="common">Great pond snail</name>
    <name type="synonym">Helix stagnalis</name>
    <dbReference type="NCBI Taxonomy" id="6523"/>
    <lineage>
        <taxon>Eukaryota</taxon>
        <taxon>Metazoa</taxon>
        <taxon>Spiralia</taxon>
        <taxon>Lophotrochozoa</taxon>
        <taxon>Mollusca</taxon>
        <taxon>Gastropoda</taxon>
        <taxon>Heterobranchia</taxon>
        <taxon>Euthyneura</taxon>
        <taxon>Panpulmonata</taxon>
        <taxon>Hygrophila</taxon>
        <taxon>Lymnaeoidea</taxon>
        <taxon>Lymnaeidae</taxon>
        <taxon>Lymnaea</taxon>
    </lineage>
</organism>
<comment type="caution">
    <text evidence="11">The sequence shown here is derived from an EMBL/GenBank/DDBJ whole genome shotgun (WGS) entry which is preliminary data.</text>
</comment>
<dbReference type="EMBL" id="CAXITT010000320">
    <property type="protein sequence ID" value="CAL1538973.1"/>
    <property type="molecule type" value="Genomic_DNA"/>
</dbReference>
<dbReference type="GO" id="GO:0012505">
    <property type="term" value="C:endomembrane system"/>
    <property type="evidence" value="ECO:0007669"/>
    <property type="project" value="UniProtKB-SubCell"/>
</dbReference>
<comment type="similarity">
    <text evidence="6">Belongs to the TM6SF family.</text>
</comment>
<evidence type="ECO:0000256" key="9">
    <source>
        <dbReference type="SAM" id="SignalP"/>
    </source>
</evidence>
<dbReference type="PROSITE" id="PS51751">
    <property type="entry name" value="EXPERA"/>
    <property type="match status" value="1"/>
</dbReference>
<accession>A0AAV2HXS5</accession>
<gene>
    <name evidence="11" type="ORF">GSLYS_00012794001</name>
</gene>
<dbReference type="Proteomes" id="UP001497497">
    <property type="component" value="Unassembled WGS sequence"/>
</dbReference>
<evidence type="ECO:0000259" key="10">
    <source>
        <dbReference type="PROSITE" id="PS51751"/>
    </source>
</evidence>
<dbReference type="PANTHER" id="PTHR14568">
    <property type="entry name" value="TRANSMEMBRANE SUPERFAMILY 6 MEMBER 1/2"/>
    <property type="match status" value="1"/>
</dbReference>
<feature type="transmembrane region" description="Helical" evidence="8">
    <location>
        <begin position="207"/>
        <end position="228"/>
    </location>
</feature>
<evidence type="ECO:0000313" key="12">
    <source>
        <dbReference type="Proteomes" id="UP001497497"/>
    </source>
</evidence>
<evidence type="ECO:0000256" key="6">
    <source>
        <dbReference type="ARBA" id="ARBA00034760"/>
    </source>
</evidence>
<feature type="transmembrane region" description="Helical" evidence="8">
    <location>
        <begin position="259"/>
        <end position="278"/>
    </location>
</feature>
<feature type="signal peptide" evidence="9">
    <location>
        <begin position="1"/>
        <end position="22"/>
    </location>
</feature>
<dbReference type="InterPro" id="IPR047195">
    <property type="entry name" value="TM6SF1-like"/>
</dbReference>
<evidence type="ECO:0000256" key="5">
    <source>
        <dbReference type="ARBA" id="ARBA00023136"/>
    </source>
</evidence>
<feature type="domain" description="EXPERA" evidence="10">
    <location>
        <begin position="207"/>
        <end position="343"/>
    </location>
</feature>
<evidence type="ECO:0000256" key="3">
    <source>
        <dbReference type="ARBA" id="ARBA00022737"/>
    </source>
</evidence>
<keyword evidence="9" id="KW-0732">Signal</keyword>
<dbReference type="Pfam" id="PF26083">
    <property type="entry name" value="TM_Tm6sf2"/>
    <property type="match status" value="1"/>
</dbReference>
<dbReference type="InterPro" id="IPR033118">
    <property type="entry name" value="EXPERA"/>
</dbReference>
<keyword evidence="4 7" id="KW-1133">Transmembrane helix</keyword>
<reference evidence="11 12" key="1">
    <citation type="submission" date="2024-04" db="EMBL/GenBank/DDBJ databases">
        <authorList>
            <consortium name="Genoscope - CEA"/>
            <person name="William W."/>
        </authorList>
    </citation>
    <scope>NUCLEOTIDE SEQUENCE [LARGE SCALE GENOMIC DNA]</scope>
</reference>
<feature type="transmembrane region" description="Helical" evidence="8">
    <location>
        <begin position="143"/>
        <end position="163"/>
    </location>
</feature>
<protein>
    <recommendedName>
        <fullName evidence="10">EXPERA domain-containing protein</fullName>
    </recommendedName>
</protein>
<evidence type="ECO:0000313" key="11">
    <source>
        <dbReference type="EMBL" id="CAL1538973.1"/>
    </source>
</evidence>
<keyword evidence="2 7" id="KW-0812">Transmembrane</keyword>
<dbReference type="AlphaFoldDB" id="A0AAV2HXS5"/>
<name>A0AAV2HXS5_LYMST</name>
<evidence type="ECO:0000256" key="2">
    <source>
        <dbReference type="ARBA" id="ARBA00022692"/>
    </source>
</evidence>
<proteinExistence type="inferred from homology"/>
<feature type="chain" id="PRO_5043427297" description="EXPERA domain-containing protein" evidence="9">
    <location>
        <begin position="23"/>
        <end position="380"/>
    </location>
</feature>
<evidence type="ECO:0000256" key="8">
    <source>
        <dbReference type="SAM" id="Phobius"/>
    </source>
</evidence>
<dbReference type="InterPro" id="IPR059044">
    <property type="entry name" value="TM_Tm6sf1/2"/>
</dbReference>
<comment type="subcellular location">
    <subcellularLocation>
        <location evidence="1">Endomembrane system</location>
        <topology evidence="1">Multi-pass membrane protein</topology>
    </subcellularLocation>
</comment>
<feature type="transmembrane region" description="Helical" evidence="8">
    <location>
        <begin position="112"/>
        <end position="131"/>
    </location>
</feature>
<keyword evidence="3" id="KW-0677">Repeat</keyword>
<evidence type="ECO:0000256" key="7">
    <source>
        <dbReference type="PROSITE-ProRule" id="PRU01087"/>
    </source>
</evidence>
<dbReference type="PANTHER" id="PTHR14568:SF8">
    <property type="entry name" value="EXPERA DOMAIN-CONTAINING PROTEIN"/>
    <property type="match status" value="1"/>
</dbReference>
<sequence length="380" mass="43239">MSKFIITGVVLLSLTSWPLSIALSQLSCMKIQRNVFITGAGCFLAASIGTFFLFRRYFRNVDPMIYLFSLFCYDALCGLGNALELDGYIPSLKSTNLTEVEPYLKTAHGTVISYWNGIVHFILCLSAIGLYTHRDSHREVSLYWAGSLINSMVVLLPGCFTGSVKISTYFNSAFVVLPIVVIFYYIHHSPLQARTFLKFSPIWKRPIDLFFLICYIFSIAVAVFRGLAVLGGSPKCMTQYLKEYEPYLSDPSNFPKFQVLTYEYIFLVYYLFAIYGLLYPGQHWMADWSLIHAGASAQAQFSYIYGSLHPRTPKAFHSPQAGNPAIVFWGVNLALFVIPHLFAWWCQRDPENYGRTYTVDLATPKSSFSGRSVRYQKKRE</sequence>
<dbReference type="GO" id="GO:0016020">
    <property type="term" value="C:membrane"/>
    <property type="evidence" value="ECO:0007669"/>
    <property type="project" value="UniProtKB-UniRule"/>
</dbReference>
<feature type="transmembrane region" description="Helical" evidence="8">
    <location>
        <begin position="290"/>
        <end position="306"/>
    </location>
</feature>
<evidence type="ECO:0000256" key="4">
    <source>
        <dbReference type="ARBA" id="ARBA00022989"/>
    </source>
</evidence>